<dbReference type="Proteomes" id="UP001157502">
    <property type="component" value="Chromosome 4"/>
</dbReference>
<gene>
    <name evidence="1" type="ORF">DPEC_G00050250</name>
</gene>
<reference evidence="1" key="1">
    <citation type="submission" date="2021-05" db="EMBL/GenBank/DDBJ databases">
        <authorList>
            <person name="Pan Q."/>
            <person name="Jouanno E."/>
            <person name="Zahm M."/>
            <person name="Klopp C."/>
            <person name="Cabau C."/>
            <person name="Louis A."/>
            <person name="Berthelot C."/>
            <person name="Parey E."/>
            <person name="Roest Crollius H."/>
            <person name="Montfort J."/>
            <person name="Robinson-Rechavi M."/>
            <person name="Bouchez O."/>
            <person name="Lampietro C."/>
            <person name="Lopez Roques C."/>
            <person name="Donnadieu C."/>
            <person name="Postlethwait J."/>
            <person name="Bobe J."/>
            <person name="Dillon D."/>
            <person name="Chandos A."/>
            <person name="von Hippel F."/>
            <person name="Guiguen Y."/>
        </authorList>
    </citation>
    <scope>NUCLEOTIDE SEQUENCE</scope>
    <source>
        <strain evidence="1">YG-Jan2019</strain>
    </source>
</reference>
<organism evidence="1 2">
    <name type="scientific">Dallia pectoralis</name>
    <name type="common">Alaska blackfish</name>
    <dbReference type="NCBI Taxonomy" id="75939"/>
    <lineage>
        <taxon>Eukaryota</taxon>
        <taxon>Metazoa</taxon>
        <taxon>Chordata</taxon>
        <taxon>Craniata</taxon>
        <taxon>Vertebrata</taxon>
        <taxon>Euteleostomi</taxon>
        <taxon>Actinopterygii</taxon>
        <taxon>Neopterygii</taxon>
        <taxon>Teleostei</taxon>
        <taxon>Protacanthopterygii</taxon>
        <taxon>Esociformes</taxon>
        <taxon>Umbridae</taxon>
        <taxon>Dallia</taxon>
    </lineage>
</organism>
<evidence type="ECO:0000313" key="2">
    <source>
        <dbReference type="Proteomes" id="UP001157502"/>
    </source>
</evidence>
<proteinExistence type="predicted"/>
<comment type="caution">
    <text evidence="1">The sequence shown here is derived from an EMBL/GenBank/DDBJ whole genome shotgun (WGS) entry which is preliminary data.</text>
</comment>
<name>A0ACC2HBU6_DALPE</name>
<protein>
    <submittedName>
        <fullName evidence="1">Uncharacterized protein</fullName>
    </submittedName>
</protein>
<dbReference type="EMBL" id="CM055731">
    <property type="protein sequence ID" value="KAJ8013145.1"/>
    <property type="molecule type" value="Genomic_DNA"/>
</dbReference>
<accession>A0ACC2HBU6</accession>
<evidence type="ECO:0000313" key="1">
    <source>
        <dbReference type="EMBL" id="KAJ8013145.1"/>
    </source>
</evidence>
<keyword evidence="2" id="KW-1185">Reference proteome</keyword>
<sequence length="69" mass="7613">MLTRTRRTTDHLAVGHDPATISTPDGSRENRAHRPFYSSTPVDLQNLPGLTQDILNSDRISSLLTLPTS</sequence>